<evidence type="ECO:0000256" key="3">
    <source>
        <dbReference type="ARBA" id="ARBA00022679"/>
    </source>
</evidence>
<dbReference type="Pfam" id="PF00535">
    <property type="entry name" value="Glycos_transf_2"/>
    <property type="match status" value="1"/>
</dbReference>
<dbReference type="Gene3D" id="3.90.550.10">
    <property type="entry name" value="Spore Coat Polysaccharide Biosynthesis Protein SpsA, Chain A"/>
    <property type="match status" value="1"/>
</dbReference>
<dbReference type="OrthoDB" id="9805625at2"/>
<dbReference type="PANTHER" id="PTHR43630:SF1">
    <property type="entry name" value="POLY-BETA-1,6-N-ACETYL-D-GLUCOSAMINE SYNTHASE"/>
    <property type="match status" value="1"/>
</dbReference>
<evidence type="ECO:0000256" key="4">
    <source>
        <dbReference type="SAM" id="Phobius"/>
    </source>
</evidence>
<dbReference type="InterPro" id="IPR029044">
    <property type="entry name" value="Nucleotide-diphossugar_trans"/>
</dbReference>
<evidence type="ECO:0000256" key="2">
    <source>
        <dbReference type="ARBA" id="ARBA00022676"/>
    </source>
</evidence>
<evidence type="ECO:0000256" key="1">
    <source>
        <dbReference type="ARBA" id="ARBA00006739"/>
    </source>
</evidence>
<evidence type="ECO:0000259" key="5">
    <source>
        <dbReference type="Pfam" id="PF00535"/>
    </source>
</evidence>
<keyword evidence="4" id="KW-1133">Transmembrane helix</keyword>
<dbReference type="InterPro" id="IPR001173">
    <property type="entry name" value="Glyco_trans_2-like"/>
</dbReference>
<dbReference type="EMBL" id="CP038810">
    <property type="protein sequence ID" value="QBZ97437.1"/>
    <property type="molecule type" value="Genomic_DNA"/>
</dbReference>
<keyword evidence="4" id="KW-0472">Membrane</keyword>
<dbReference type="RefSeq" id="WP_136151396.1">
    <property type="nucleotide sequence ID" value="NZ_CP038810.1"/>
</dbReference>
<evidence type="ECO:0000313" key="7">
    <source>
        <dbReference type="Proteomes" id="UP000296862"/>
    </source>
</evidence>
<feature type="transmembrane region" description="Helical" evidence="4">
    <location>
        <begin position="312"/>
        <end position="330"/>
    </location>
</feature>
<dbReference type="KEGG" id="fsn:GS03_00927"/>
<reference evidence="6 7" key="1">
    <citation type="submission" date="2019-04" db="EMBL/GenBank/DDBJ databases">
        <title>Flavobacterium sp. GS03.</title>
        <authorList>
            <person name="Kim H."/>
        </authorList>
    </citation>
    <scope>NUCLEOTIDE SEQUENCE [LARGE SCALE GENOMIC DNA]</scope>
    <source>
        <strain evidence="6 7">GS03</strain>
    </source>
</reference>
<protein>
    <recommendedName>
        <fullName evidence="5">Glycosyltransferase 2-like domain-containing protein</fullName>
    </recommendedName>
</protein>
<dbReference type="AlphaFoldDB" id="A0A4P7PRC0"/>
<dbReference type="Proteomes" id="UP000296862">
    <property type="component" value="Chromosome"/>
</dbReference>
<dbReference type="GO" id="GO:0016757">
    <property type="term" value="F:glycosyltransferase activity"/>
    <property type="evidence" value="ECO:0007669"/>
    <property type="project" value="UniProtKB-KW"/>
</dbReference>
<feature type="domain" description="Glycosyltransferase 2-like" evidence="5">
    <location>
        <begin position="44"/>
        <end position="214"/>
    </location>
</feature>
<proteinExistence type="inferred from homology"/>
<comment type="similarity">
    <text evidence="1">Belongs to the glycosyltransferase 2 family.</text>
</comment>
<sequence>MGIVSIVLLVILLLYVFLILQLILGFNKVKSFEVTDLTPKTAFTIVVPFRNEAKNLPTLLESISNLNYPHKMIEIILVDDFSTDNSERICIQWRMKYEHLDTTLLENLHLSYSPKKDAIGRAMPIAKHDWVVTTDADCIVNKNWLLTLDNYIQNNNPEMIVGTVMYKAKNNWFHHFQQLDLMSLQGVTIGSFGIGKPFMCNGANFAYTKKFFYEIGGFGGISDTASGDDVFLLQKAVNANPDKVHYLKNTDSIVKTKPEKDLFKLFMQRVRWAGKSTGYKSSYAKFLAVVVLLMNLSLVVGCWMLIVGCLDWKIILSVFLMKYIVDYILLYKSNSYLRKGKFFVPVASSIIYPFFSSLVGIYSLFGSFRWKGRKFSN</sequence>
<dbReference type="SUPFAM" id="SSF53448">
    <property type="entry name" value="Nucleotide-diphospho-sugar transferases"/>
    <property type="match status" value="1"/>
</dbReference>
<keyword evidence="3" id="KW-0808">Transferase</keyword>
<feature type="transmembrane region" description="Helical" evidence="4">
    <location>
        <begin position="342"/>
        <end position="365"/>
    </location>
</feature>
<feature type="transmembrane region" description="Helical" evidence="4">
    <location>
        <begin position="6"/>
        <end position="26"/>
    </location>
</feature>
<evidence type="ECO:0000313" key="6">
    <source>
        <dbReference type="EMBL" id="QBZ97437.1"/>
    </source>
</evidence>
<name>A0A4P7PRC0_9FLAO</name>
<dbReference type="CDD" id="cd04192">
    <property type="entry name" value="GT_2_like_e"/>
    <property type="match status" value="1"/>
</dbReference>
<gene>
    <name evidence="6" type="ORF">GS03_00927</name>
</gene>
<feature type="transmembrane region" description="Helical" evidence="4">
    <location>
        <begin position="286"/>
        <end position="306"/>
    </location>
</feature>
<organism evidence="6 7">
    <name type="scientific">Flavobacterium sangjuense</name>
    <dbReference type="NCBI Taxonomy" id="2518177"/>
    <lineage>
        <taxon>Bacteria</taxon>
        <taxon>Pseudomonadati</taxon>
        <taxon>Bacteroidota</taxon>
        <taxon>Flavobacteriia</taxon>
        <taxon>Flavobacteriales</taxon>
        <taxon>Flavobacteriaceae</taxon>
        <taxon>Flavobacterium</taxon>
    </lineage>
</organism>
<keyword evidence="2" id="KW-0328">Glycosyltransferase</keyword>
<accession>A0A4P7PRC0</accession>
<keyword evidence="4" id="KW-0812">Transmembrane</keyword>
<dbReference type="PANTHER" id="PTHR43630">
    <property type="entry name" value="POLY-BETA-1,6-N-ACETYL-D-GLUCOSAMINE SYNTHASE"/>
    <property type="match status" value="1"/>
</dbReference>
<keyword evidence="7" id="KW-1185">Reference proteome</keyword>